<protein>
    <submittedName>
        <fullName evidence="2">Uncharacterized protein</fullName>
    </submittedName>
</protein>
<reference evidence="2 3" key="1">
    <citation type="submission" date="2019-09" db="EMBL/GenBank/DDBJ databases">
        <title>Genome sequence and assembly of Taibaiella sp.</title>
        <authorList>
            <person name="Chhetri G."/>
        </authorList>
    </citation>
    <scope>NUCLEOTIDE SEQUENCE [LARGE SCALE GENOMIC DNA]</scope>
    <source>
        <strain evidence="2 3">KVB11</strain>
    </source>
</reference>
<dbReference type="EMBL" id="VWSH01000003">
    <property type="protein sequence ID" value="KAA5533560.1"/>
    <property type="molecule type" value="Genomic_DNA"/>
</dbReference>
<accession>A0A5M6CGK0</accession>
<feature type="transmembrane region" description="Helical" evidence="1">
    <location>
        <begin position="222"/>
        <end position="244"/>
    </location>
</feature>
<keyword evidence="1" id="KW-1133">Transmembrane helix</keyword>
<comment type="caution">
    <text evidence="2">The sequence shown here is derived from an EMBL/GenBank/DDBJ whole genome shotgun (WGS) entry which is preliminary data.</text>
</comment>
<proteinExistence type="predicted"/>
<organism evidence="2 3">
    <name type="scientific">Taibaiella lutea</name>
    <dbReference type="NCBI Taxonomy" id="2608001"/>
    <lineage>
        <taxon>Bacteria</taxon>
        <taxon>Pseudomonadati</taxon>
        <taxon>Bacteroidota</taxon>
        <taxon>Chitinophagia</taxon>
        <taxon>Chitinophagales</taxon>
        <taxon>Chitinophagaceae</taxon>
        <taxon>Taibaiella</taxon>
    </lineage>
</organism>
<evidence type="ECO:0000313" key="2">
    <source>
        <dbReference type="EMBL" id="KAA5533560.1"/>
    </source>
</evidence>
<gene>
    <name evidence="2" type="ORF">F0919_13555</name>
</gene>
<name>A0A5M6CGK0_9BACT</name>
<feature type="transmembrane region" description="Helical" evidence="1">
    <location>
        <begin position="142"/>
        <end position="166"/>
    </location>
</feature>
<evidence type="ECO:0000256" key="1">
    <source>
        <dbReference type="SAM" id="Phobius"/>
    </source>
</evidence>
<feature type="transmembrane region" description="Helical" evidence="1">
    <location>
        <begin position="271"/>
        <end position="294"/>
    </location>
</feature>
<keyword evidence="3" id="KW-1185">Reference proteome</keyword>
<sequence>MEKSYTQSSKSIDTGFLLNEQELRRIIEVINEQFEKTESNKNLKITYIIENANGQVIETTSLEYIINYENIGPSEIVTLTVEAIGDIPNEEIKLTFSNTSSEKSKELNSIRYKIKSENRDWALVSSSLFDDRINKIVKSNFVGLKVSHFISAPLFIFLSIILFASFSSLGHKNQNLLTLLNNLEKKIQQHQNVDVLSSIVKIEKVRMMEGDINNTLLGKLKYLVWFMIPSMMLFFFTDSIESVIAKYFPNKLFFWGDYIEKHNKMIKRRNLILGFVFVTVIIGIVINILSNFLWTKMAK</sequence>
<dbReference type="AlphaFoldDB" id="A0A5M6CGK0"/>
<evidence type="ECO:0000313" key="3">
    <source>
        <dbReference type="Proteomes" id="UP000323632"/>
    </source>
</evidence>
<keyword evidence="1" id="KW-0812">Transmembrane</keyword>
<keyword evidence="1" id="KW-0472">Membrane</keyword>
<dbReference type="Proteomes" id="UP000323632">
    <property type="component" value="Unassembled WGS sequence"/>
</dbReference>
<dbReference type="RefSeq" id="WP_150033307.1">
    <property type="nucleotide sequence ID" value="NZ_VWSH01000003.1"/>
</dbReference>